<dbReference type="FunFam" id="1.10.287.70:FF:000074">
    <property type="entry name" value="Transient receptor potential cation channel subfamily V member 1"/>
    <property type="match status" value="1"/>
</dbReference>
<keyword evidence="4" id="KW-0109">Calcium transport</keyword>
<feature type="repeat" description="ANK" evidence="19">
    <location>
        <begin position="237"/>
        <end position="269"/>
    </location>
</feature>
<keyword evidence="7" id="KW-0479">Metal-binding</keyword>
<evidence type="ECO:0000256" key="21">
    <source>
        <dbReference type="SAM" id="Phobius"/>
    </source>
</evidence>
<dbReference type="PROSITE" id="PS50088">
    <property type="entry name" value="ANK_REPEAT"/>
    <property type="match status" value="1"/>
</dbReference>
<dbReference type="PROSITE" id="PS50297">
    <property type="entry name" value="ANK_REP_REGION"/>
    <property type="match status" value="1"/>
</dbReference>
<evidence type="ECO:0000313" key="24">
    <source>
        <dbReference type="Proteomes" id="UP000233020"/>
    </source>
</evidence>
<dbReference type="Ensembl" id="ENSANAT00000055972.1">
    <property type="protein sequence ID" value="ENSANAP00000037887.1"/>
    <property type="gene ID" value="ENSANAG00000036363.1"/>
</dbReference>
<dbReference type="PRINTS" id="PR01769">
    <property type="entry name" value="VRL2RECEPTOR"/>
</dbReference>
<dbReference type="GO" id="GO:0005929">
    <property type="term" value="C:cilium"/>
    <property type="evidence" value="ECO:0007669"/>
    <property type="project" value="TreeGrafter"/>
</dbReference>
<keyword evidence="16 21" id="KW-0472">Membrane</keyword>
<evidence type="ECO:0000256" key="1">
    <source>
        <dbReference type="ARBA" id="ARBA00004651"/>
    </source>
</evidence>
<dbReference type="PANTHER" id="PTHR10582:SF4">
    <property type="entry name" value="TRANSIENT RECEPTOR POTENTIAL CATION CHANNEL SUBFAMILY V MEMBER 4"/>
    <property type="match status" value="1"/>
</dbReference>
<dbReference type="Pfam" id="PF00023">
    <property type="entry name" value="Ank"/>
    <property type="match status" value="1"/>
</dbReference>
<dbReference type="SUPFAM" id="SSF48403">
    <property type="entry name" value="Ankyrin repeat"/>
    <property type="match status" value="1"/>
</dbReference>
<evidence type="ECO:0000256" key="4">
    <source>
        <dbReference type="ARBA" id="ARBA00022568"/>
    </source>
</evidence>
<keyword evidence="6 21" id="KW-0812">Transmembrane</keyword>
<evidence type="ECO:0000259" key="22">
    <source>
        <dbReference type="Pfam" id="PF00520"/>
    </source>
</evidence>
<evidence type="ECO:0000256" key="2">
    <source>
        <dbReference type="ARBA" id="ARBA00022448"/>
    </source>
</evidence>
<dbReference type="GO" id="GO:0005886">
    <property type="term" value="C:plasma membrane"/>
    <property type="evidence" value="ECO:0007669"/>
    <property type="project" value="UniProtKB-SubCell"/>
</dbReference>
<feature type="domain" description="Ion transport" evidence="22">
    <location>
        <begin position="415"/>
        <end position="669"/>
    </location>
</feature>
<dbReference type="GO" id="GO:0005524">
    <property type="term" value="F:ATP binding"/>
    <property type="evidence" value="ECO:0007669"/>
    <property type="project" value="UniProtKB-KW"/>
</dbReference>
<dbReference type="InterPro" id="IPR002110">
    <property type="entry name" value="Ankyrin_rpt"/>
</dbReference>
<dbReference type="InterPro" id="IPR024862">
    <property type="entry name" value="TRPV"/>
</dbReference>
<dbReference type="Gene3D" id="1.10.287.70">
    <property type="match status" value="1"/>
</dbReference>
<keyword evidence="10" id="KW-0106">Calcium</keyword>
<keyword evidence="3" id="KW-1003">Cell membrane</keyword>
<feature type="transmembrane region" description="Helical" evidence="21">
    <location>
        <begin position="451"/>
        <end position="469"/>
    </location>
</feature>
<keyword evidence="11" id="KW-0067">ATP-binding</keyword>
<dbReference type="Gene3D" id="1.25.40.20">
    <property type="entry name" value="Ankyrin repeat-containing domain"/>
    <property type="match status" value="1"/>
</dbReference>
<evidence type="ECO:0000256" key="7">
    <source>
        <dbReference type="ARBA" id="ARBA00022723"/>
    </source>
</evidence>
<dbReference type="GO" id="GO:0098703">
    <property type="term" value="P:calcium ion import across plasma membrane"/>
    <property type="evidence" value="ECO:0007669"/>
    <property type="project" value="TreeGrafter"/>
</dbReference>
<accession>A0A2K5EXC3</accession>
<dbReference type="InterPro" id="IPR036770">
    <property type="entry name" value="Ankyrin_rpt-contain_sf"/>
</dbReference>
<evidence type="ECO:0000256" key="13">
    <source>
        <dbReference type="ARBA" id="ARBA00022989"/>
    </source>
</evidence>
<evidence type="ECO:0000256" key="3">
    <source>
        <dbReference type="ARBA" id="ARBA00022475"/>
    </source>
</evidence>
<comment type="catalytic activity">
    <reaction evidence="18">
        <text>Ca(2+)(in) = Ca(2+)(out)</text>
        <dbReference type="Rhea" id="RHEA:29671"/>
        <dbReference type="ChEBI" id="CHEBI:29108"/>
    </reaction>
</comment>
<dbReference type="GO" id="GO:0007231">
    <property type="term" value="P:osmosensory signaling pathway"/>
    <property type="evidence" value="ECO:0007669"/>
    <property type="project" value="TreeGrafter"/>
</dbReference>
<gene>
    <name evidence="23" type="primary">TRPV4</name>
</gene>
<feature type="region of interest" description="Disordered" evidence="20">
    <location>
        <begin position="785"/>
        <end position="811"/>
    </location>
</feature>
<keyword evidence="5" id="KW-0107">Calcium channel</keyword>
<evidence type="ECO:0000256" key="9">
    <source>
        <dbReference type="ARBA" id="ARBA00022741"/>
    </source>
</evidence>
<evidence type="ECO:0000256" key="14">
    <source>
        <dbReference type="ARBA" id="ARBA00023043"/>
    </source>
</evidence>
<dbReference type="Pfam" id="PF00520">
    <property type="entry name" value="Ion_trans"/>
    <property type="match status" value="1"/>
</dbReference>
<keyword evidence="15" id="KW-0406">Ion transport</keyword>
<evidence type="ECO:0000256" key="5">
    <source>
        <dbReference type="ARBA" id="ARBA00022673"/>
    </source>
</evidence>
<dbReference type="GO" id="GO:0005516">
    <property type="term" value="F:calmodulin binding"/>
    <property type="evidence" value="ECO:0007669"/>
    <property type="project" value="UniProtKB-KW"/>
</dbReference>
<feature type="transmembrane region" description="Helical" evidence="21">
    <location>
        <begin position="409"/>
        <end position="431"/>
    </location>
</feature>
<protein>
    <submittedName>
        <fullName evidence="23">Transient receptor potential cation channel subfamily V member 4</fullName>
    </submittedName>
</protein>
<evidence type="ECO:0000256" key="11">
    <source>
        <dbReference type="ARBA" id="ARBA00022840"/>
    </source>
</evidence>
<dbReference type="GO" id="GO:0046872">
    <property type="term" value="F:metal ion binding"/>
    <property type="evidence" value="ECO:0007669"/>
    <property type="project" value="UniProtKB-KW"/>
</dbReference>
<feature type="region of interest" description="Disordered" evidence="20">
    <location>
        <begin position="1"/>
        <end position="70"/>
    </location>
</feature>
<evidence type="ECO:0000256" key="6">
    <source>
        <dbReference type="ARBA" id="ARBA00022692"/>
    </source>
</evidence>
<dbReference type="InterPro" id="IPR008348">
    <property type="entry name" value="TrpV4"/>
</dbReference>
<name>A0A2K5EXC3_AOTNA</name>
<keyword evidence="14 19" id="KW-0040">ANK repeat</keyword>
<keyword evidence="8" id="KW-0677">Repeat</keyword>
<evidence type="ECO:0000256" key="8">
    <source>
        <dbReference type="ARBA" id="ARBA00022737"/>
    </source>
</evidence>
<evidence type="ECO:0000256" key="20">
    <source>
        <dbReference type="SAM" id="MobiDB-lite"/>
    </source>
</evidence>
<dbReference type="GO" id="GO:0005262">
    <property type="term" value="F:calcium channel activity"/>
    <property type="evidence" value="ECO:0007669"/>
    <property type="project" value="UniProtKB-KW"/>
</dbReference>
<dbReference type="Proteomes" id="UP000233020">
    <property type="component" value="Unplaced"/>
</dbReference>
<reference evidence="23" key="1">
    <citation type="submission" date="2025-08" db="UniProtKB">
        <authorList>
            <consortium name="Ensembl"/>
        </authorList>
    </citation>
    <scope>IDENTIFICATION</scope>
</reference>
<sequence length="811" mass="91242">MADPSEGPRAGPGEVAELPGDESGTQGGEAFPLSSLANLFEGEDGSPSPSPADASRPAGPGDGRPNLRMKFQGAFRKGVPNPIDLLESTLYESSVVPGPKKAPMDSLFDYGTYRHHPSDNKRWRKKIIEKQPQSPKAPAPQPPPVLKVFNRPILFDIVSRGSTTDLDGLLPFLLTHKKRLTDEEFREPSTGKTCLPKALLNLSNGRNDTIPVLLDIAERTGNMREFINSPFRDIYYRGQTALHIAIERRCKHYVELLVARGADVHAQARGRFFQPKDEGGYFYFGELPLSLAACTNQPHIVNYLTENPHKKADMRRQDSRGSTVLHALVAIADNTRENTKFVTKMYDLLLLKCARLFPDSNLEAVLNNDGLSPLMMAAKTGKIGNRHEMLAVEPINELLRDKWRKFGAVSFYINVVSYLCAMVIFTLTAYYQPLEGTPPYPYRSTVDYLRLAGEVITLFTGVLFFFTNIKDLFMKKCPGVNSLFIDGSFQLLYFIYSVLVIISAALYLAGIEAYLAVMVFALVLGWMNALYFTRGLKLTGTYSIMIQKILFKDLFRFLLVYLLFMIGYASALVSLLNPCANMKVCNEDQTNCTVPTYPSCRDSETFSTFLLDLFKLTIGMGDLEMLSSTKYPVVFIILLVTYIILTFVLLLNMLIALMGETVGQVSKESKHIWKLQWATTILDIERSFPVFLRKAFRSGEMVTVGKSSDGTPDRRWCFRVDEVNWSHWNQNLGIINEDPGKNETYQYYGFSHTVGRLRRDRWSSVVPRVVELNKNSNPDEVAVPLDSMGNPRCDGHQQGYPPKWRTDDSPL</sequence>
<dbReference type="InterPro" id="IPR008347">
    <property type="entry name" value="TrpV1-4"/>
</dbReference>
<evidence type="ECO:0000256" key="17">
    <source>
        <dbReference type="ARBA" id="ARBA00023303"/>
    </source>
</evidence>
<keyword evidence="24" id="KW-1185">Reference proteome</keyword>
<evidence type="ECO:0000256" key="10">
    <source>
        <dbReference type="ARBA" id="ARBA00022837"/>
    </source>
</evidence>
<proteinExistence type="predicted"/>
<dbReference type="GO" id="GO:0007015">
    <property type="term" value="P:actin filament organization"/>
    <property type="evidence" value="ECO:0007669"/>
    <property type="project" value="TreeGrafter"/>
</dbReference>
<keyword evidence="17" id="KW-0407">Ion channel</keyword>
<feature type="compositionally biased region" description="Low complexity" evidence="20">
    <location>
        <begin position="45"/>
        <end position="59"/>
    </location>
</feature>
<evidence type="ECO:0000256" key="12">
    <source>
        <dbReference type="ARBA" id="ARBA00022860"/>
    </source>
</evidence>
<dbReference type="GeneTree" id="ENSGT00940000158615"/>
<evidence type="ECO:0000256" key="15">
    <source>
        <dbReference type="ARBA" id="ARBA00023065"/>
    </source>
</evidence>
<feature type="transmembrane region" description="Helical" evidence="21">
    <location>
        <begin position="554"/>
        <end position="576"/>
    </location>
</feature>
<keyword evidence="2" id="KW-0813">Transport</keyword>
<feature type="transmembrane region" description="Helical" evidence="21">
    <location>
        <begin position="514"/>
        <end position="533"/>
    </location>
</feature>
<evidence type="ECO:0000256" key="18">
    <source>
        <dbReference type="ARBA" id="ARBA00036634"/>
    </source>
</evidence>
<organism evidence="23 24">
    <name type="scientific">Aotus nancymaae</name>
    <name type="common">Ma's night monkey</name>
    <dbReference type="NCBI Taxonomy" id="37293"/>
    <lineage>
        <taxon>Eukaryota</taxon>
        <taxon>Metazoa</taxon>
        <taxon>Chordata</taxon>
        <taxon>Craniata</taxon>
        <taxon>Vertebrata</taxon>
        <taxon>Euteleostomi</taxon>
        <taxon>Mammalia</taxon>
        <taxon>Eutheria</taxon>
        <taxon>Euarchontoglires</taxon>
        <taxon>Primates</taxon>
        <taxon>Haplorrhini</taxon>
        <taxon>Platyrrhini</taxon>
        <taxon>Aotidae</taxon>
        <taxon>Aotus</taxon>
    </lineage>
</organism>
<evidence type="ECO:0000256" key="16">
    <source>
        <dbReference type="ARBA" id="ARBA00023136"/>
    </source>
</evidence>
<feature type="transmembrane region" description="Helical" evidence="21">
    <location>
        <begin position="633"/>
        <end position="657"/>
    </location>
</feature>
<dbReference type="InterPro" id="IPR005821">
    <property type="entry name" value="Ion_trans_dom"/>
</dbReference>
<dbReference type="FunFam" id="1.25.40.20:FF:000018">
    <property type="entry name" value="Transient receptor potential cation channel subfamily V member 1"/>
    <property type="match status" value="1"/>
</dbReference>
<dbReference type="PANTHER" id="PTHR10582">
    <property type="entry name" value="TRANSIENT RECEPTOR POTENTIAL ION CHANNEL PROTEIN"/>
    <property type="match status" value="1"/>
</dbReference>
<keyword evidence="12" id="KW-0112">Calmodulin-binding</keyword>
<evidence type="ECO:0000256" key="19">
    <source>
        <dbReference type="PROSITE-ProRule" id="PRU00023"/>
    </source>
</evidence>
<keyword evidence="13 21" id="KW-1133">Transmembrane helix</keyword>
<evidence type="ECO:0000313" key="23">
    <source>
        <dbReference type="Ensembl" id="ENSANAP00000037887.1"/>
    </source>
</evidence>
<dbReference type="PRINTS" id="PR01768">
    <property type="entry name" value="TRPVRECEPTOR"/>
</dbReference>
<reference evidence="23" key="2">
    <citation type="submission" date="2025-09" db="UniProtKB">
        <authorList>
            <consortium name="Ensembl"/>
        </authorList>
    </citation>
    <scope>IDENTIFICATION</scope>
</reference>
<feature type="transmembrane region" description="Helical" evidence="21">
    <location>
        <begin position="490"/>
        <end position="508"/>
    </location>
</feature>
<dbReference type="AlphaFoldDB" id="A0A2K5EXC3"/>
<dbReference type="SMART" id="SM00248">
    <property type="entry name" value="ANK"/>
    <property type="match status" value="3"/>
</dbReference>
<keyword evidence="9" id="KW-0547">Nucleotide-binding</keyword>
<comment type="subcellular location">
    <subcellularLocation>
        <location evidence="1">Cell membrane</location>
        <topology evidence="1">Multi-pass membrane protein</topology>
    </subcellularLocation>
</comment>